<evidence type="ECO:0000259" key="4">
    <source>
        <dbReference type="PROSITE" id="PS50103"/>
    </source>
</evidence>
<feature type="region of interest" description="Disordered" evidence="3">
    <location>
        <begin position="252"/>
        <end position="334"/>
    </location>
</feature>
<organism evidence="5 6">
    <name type="scientific">Fusarium zealandicum</name>
    <dbReference type="NCBI Taxonomy" id="1053134"/>
    <lineage>
        <taxon>Eukaryota</taxon>
        <taxon>Fungi</taxon>
        <taxon>Dikarya</taxon>
        <taxon>Ascomycota</taxon>
        <taxon>Pezizomycotina</taxon>
        <taxon>Sordariomycetes</taxon>
        <taxon>Hypocreomycetidae</taxon>
        <taxon>Hypocreales</taxon>
        <taxon>Nectriaceae</taxon>
        <taxon>Fusarium</taxon>
        <taxon>Fusarium staphyleae species complex</taxon>
    </lineage>
</organism>
<sequence>MAANTFTDFVQRYQAVQEYENSRDKLLQDLLLYCRGVEDSLQEENQKLKIRLHEAELDLNDATKSRRDFQHRFQEAEAHLKWVTNANDELKFKEDLIKQGLEGGKKAAYALRTAVAELCNQERANSLEIVCRVVANVSGLSKAMCRDGSLNDPSLFKDFTLGFTQAKASFDFIDVGYGKERADSKIRGYAPFLDEILQDDNCRQRISLLKGAPLVRELESLKMNTIVFDDIFRTTKLTDRPLVVVKQVEKSAAPQPEVNGHQPSPASTRPAQAVLTPATSNASMSPPAASWAKVTKSATPPPQLTMPLPPKQKDSNARVKSPPQPAWSPGPRGLDPPITVGLQSMEAIKRRAGNDKLCNNHFLRGPCTRMDICPFVHSYKPTQEELRALAMLSRQNPCTRGQECDVEGCIYGHHCPNTSSGACTRQYCRFKVEGHPPGTKFANKNIHDN</sequence>
<dbReference type="PANTHER" id="PTHR37543:SF1">
    <property type="entry name" value="CCCH ZINC FINGER DNA BINDING PROTEIN (AFU_ORTHOLOGUE AFUA_5G12760)"/>
    <property type="match status" value="1"/>
</dbReference>
<evidence type="ECO:0000256" key="1">
    <source>
        <dbReference type="PROSITE-ProRule" id="PRU00723"/>
    </source>
</evidence>
<dbReference type="Pfam" id="PF25542">
    <property type="entry name" value="zf-CCCH_12"/>
    <property type="match status" value="1"/>
</dbReference>
<dbReference type="Proteomes" id="UP000635477">
    <property type="component" value="Unassembled WGS sequence"/>
</dbReference>
<dbReference type="AlphaFoldDB" id="A0A8H4UEE8"/>
<reference evidence="5" key="2">
    <citation type="submission" date="2020-05" db="EMBL/GenBank/DDBJ databases">
        <authorList>
            <person name="Kim H.-S."/>
            <person name="Proctor R.H."/>
            <person name="Brown D.W."/>
        </authorList>
    </citation>
    <scope>NUCLEOTIDE SEQUENCE</scope>
    <source>
        <strain evidence="5">NRRL 22465</strain>
    </source>
</reference>
<dbReference type="EMBL" id="JABEYC010000679">
    <property type="protein sequence ID" value="KAF4975060.1"/>
    <property type="molecule type" value="Genomic_DNA"/>
</dbReference>
<keyword evidence="2" id="KW-0175">Coiled coil</keyword>
<feature type="zinc finger region" description="C3H1-type" evidence="1">
    <location>
        <begin position="352"/>
        <end position="380"/>
    </location>
</feature>
<evidence type="ECO:0000313" key="5">
    <source>
        <dbReference type="EMBL" id="KAF4975060.1"/>
    </source>
</evidence>
<dbReference type="InterPro" id="IPR057683">
    <property type="entry name" value="DUF7923"/>
</dbReference>
<feature type="compositionally biased region" description="Polar residues" evidence="3">
    <location>
        <begin position="261"/>
        <end position="270"/>
    </location>
</feature>
<keyword evidence="1" id="KW-0863">Zinc-finger</keyword>
<proteinExistence type="predicted"/>
<gene>
    <name evidence="5" type="ORF">FZEAL_8106</name>
</gene>
<dbReference type="Pfam" id="PF25543">
    <property type="entry name" value="zf-CCCH_tandem"/>
    <property type="match status" value="1"/>
</dbReference>
<dbReference type="OrthoDB" id="3512845at2759"/>
<comment type="caution">
    <text evidence="5">The sequence shown here is derived from an EMBL/GenBank/DDBJ whole genome shotgun (WGS) entry which is preliminary data.</text>
</comment>
<feature type="coiled-coil region" evidence="2">
    <location>
        <begin position="38"/>
        <end position="72"/>
    </location>
</feature>
<feature type="compositionally biased region" description="Pro residues" evidence="3">
    <location>
        <begin position="299"/>
        <end position="310"/>
    </location>
</feature>
<dbReference type="GO" id="GO:0008270">
    <property type="term" value="F:zinc ion binding"/>
    <property type="evidence" value="ECO:0007669"/>
    <property type="project" value="UniProtKB-KW"/>
</dbReference>
<evidence type="ECO:0000256" key="3">
    <source>
        <dbReference type="SAM" id="MobiDB-lite"/>
    </source>
</evidence>
<dbReference type="PANTHER" id="PTHR37543">
    <property type="entry name" value="CCCH ZINC FINGER DNA BINDING PROTEIN (AFU_ORTHOLOGUE AFUA_5G12760)"/>
    <property type="match status" value="1"/>
</dbReference>
<keyword evidence="1" id="KW-0862">Zinc</keyword>
<dbReference type="InterPro" id="IPR057654">
    <property type="entry name" value="Znf-CCCH_tandem"/>
</dbReference>
<feature type="domain" description="C3H1-type" evidence="4">
    <location>
        <begin position="352"/>
        <end position="380"/>
    </location>
</feature>
<dbReference type="Pfam" id="PF25540">
    <property type="entry name" value="DUF7923"/>
    <property type="match status" value="2"/>
</dbReference>
<name>A0A8H4UEE8_9HYPO</name>
<reference evidence="5" key="1">
    <citation type="journal article" date="2020" name="BMC Genomics">
        <title>Correction to: Identification and distribution of gene clusters required for synthesis of sphingolipid metabolism inhibitors in diverse species of the filamentous fungus Fusarium.</title>
        <authorList>
            <person name="Kim H.S."/>
            <person name="Lohmar J.M."/>
            <person name="Busman M."/>
            <person name="Brown D.W."/>
            <person name="Naumann T.A."/>
            <person name="Divon H.H."/>
            <person name="Lysoe E."/>
            <person name="Uhlig S."/>
            <person name="Proctor R.H."/>
        </authorList>
    </citation>
    <scope>NUCLEOTIDE SEQUENCE</scope>
    <source>
        <strain evidence="5">NRRL 22465</strain>
    </source>
</reference>
<keyword evidence="6" id="KW-1185">Reference proteome</keyword>
<keyword evidence="1" id="KW-0479">Metal-binding</keyword>
<evidence type="ECO:0000313" key="6">
    <source>
        <dbReference type="Proteomes" id="UP000635477"/>
    </source>
</evidence>
<dbReference type="InterPro" id="IPR000571">
    <property type="entry name" value="Znf_CCCH"/>
</dbReference>
<accession>A0A8H4UEE8</accession>
<dbReference type="PROSITE" id="PS50103">
    <property type="entry name" value="ZF_C3H1"/>
    <property type="match status" value="1"/>
</dbReference>
<protein>
    <recommendedName>
        <fullName evidence="4">C3H1-type domain-containing protein</fullName>
    </recommendedName>
</protein>
<evidence type="ECO:0000256" key="2">
    <source>
        <dbReference type="SAM" id="Coils"/>
    </source>
</evidence>